<dbReference type="RefSeq" id="WP_089663684.1">
    <property type="nucleotide sequence ID" value="NZ_LT629745.1"/>
</dbReference>
<dbReference type="Proteomes" id="UP000198858">
    <property type="component" value="Chromosome I"/>
</dbReference>
<dbReference type="EMBL" id="LT629745">
    <property type="protein sequence ID" value="SDS43534.1"/>
    <property type="molecule type" value="Genomic_DNA"/>
</dbReference>
<evidence type="ECO:0000313" key="1">
    <source>
        <dbReference type="EMBL" id="SDS43534.1"/>
    </source>
</evidence>
<dbReference type="InterPro" id="IPR046144">
    <property type="entry name" value="DUF6146"/>
</dbReference>
<dbReference type="STRING" id="1250231.SAMN04488552_3157"/>
<dbReference type="PROSITE" id="PS51257">
    <property type="entry name" value="PROKAR_LIPOPROTEIN"/>
    <property type="match status" value="1"/>
</dbReference>
<protein>
    <submittedName>
        <fullName evidence="1">Uncharacterized protein</fullName>
    </submittedName>
</protein>
<proteinExistence type="predicted"/>
<organism evidence="1 2">
    <name type="scientific">Christiangramia echinicola</name>
    <dbReference type="NCBI Taxonomy" id="279359"/>
    <lineage>
        <taxon>Bacteria</taxon>
        <taxon>Pseudomonadati</taxon>
        <taxon>Bacteroidota</taxon>
        <taxon>Flavobacteriia</taxon>
        <taxon>Flavobacteriales</taxon>
        <taxon>Flavobacteriaceae</taxon>
        <taxon>Christiangramia</taxon>
    </lineage>
</organism>
<gene>
    <name evidence="1" type="ORF">SAMN04488552_3157</name>
</gene>
<evidence type="ECO:0000313" key="2">
    <source>
        <dbReference type="Proteomes" id="UP000198858"/>
    </source>
</evidence>
<dbReference type="Pfam" id="PF19643">
    <property type="entry name" value="DUF6146"/>
    <property type="match status" value="1"/>
</dbReference>
<dbReference type="AlphaFoldDB" id="A0A1H1S6B7"/>
<name>A0A1H1S6B7_9FLAO</name>
<accession>A0A1H1S6B7</accession>
<sequence>MKNIIHILLLALFVYSCGSTGGKNFPSDKIANSKNDTVRIANDSLEYEIIVIEPGFNIFINSYAKPRGYYSQNYLENKNRLLVSEYNQRVRQPMTYNPDLYLNEINYDSNIDYGYEVNYLLYNYFVYFSRHYNQRFSVPTRI</sequence>
<keyword evidence="2" id="KW-1185">Reference proteome</keyword>
<reference evidence="1 2" key="1">
    <citation type="submission" date="2016-10" db="EMBL/GenBank/DDBJ databases">
        <authorList>
            <person name="Varghese N."/>
            <person name="Submissions S."/>
        </authorList>
    </citation>
    <scope>NUCLEOTIDE SEQUENCE [LARGE SCALE GENOMIC DNA]</scope>
    <source>
        <strain evidence="1 2">Mar_2010_102</strain>
    </source>
</reference>